<dbReference type="RefSeq" id="WP_057822770.1">
    <property type="nucleotide sequence ID" value="NZ_AZFX01000002.1"/>
</dbReference>
<proteinExistence type="predicted"/>
<name>A0A0R1WCR9_9LACO</name>
<accession>A0A0R1WCR9</accession>
<comment type="caution">
    <text evidence="1">The sequence shown here is derived from an EMBL/GenBank/DDBJ whole genome shotgun (WGS) entry which is preliminary data.</text>
</comment>
<keyword evidence="2" id="KW-1185">Reference proteome</keyword>
<evidence type="ECO:0000313" key="1">
    <source>
        <dbReference type="EMBL" id="KRM13876.1"/>
    </source>
</evidence>
<gene>
    <name evidence="1" type="ORF">FC15_GL000496</name>
</gene>
<organism evidence="1 2">
    <name type="scientific">Lapidilactobacillus concavus DSM 17758</name>
    <dbReference type="NCBI Taxonomy" id="1423735"/>
    <lineage>
        <taxon>Bacteria</taxon>
        <taxon>Bacillati</taxon>
        <taxon>Bacillota</taxon>
        <taxon>Bacilli</taxon>
        <taxon>Lactobacillales</taxon>
        <taxon>Lactobacillaceae</taxon>
        <taxon>Lapidilactobacillus</taxon>
    </lineage>
</organism>
<dbReference type="OrthoDB" id="2156798at2"/>
<evidence type="ECO:0000313" key="2">
    <source>
        <dbReference type="Proteomes" id="UP000051315"/>
    </source>
</evidence>
<dbReference type="PATRIC" id="fig|1423735.3.peg.517"/>
<dbReference type="EMBL" id="AZFX01000002">
    <property type="protein sequence ID" value="KRM13876.1"/>
    <property type="molecule type" value="Genomic_DNA"/>
</dbReference>
<dbReference type="AlphaFoldDB" id="A0A0R1WCR9"/>
<sequence length="85" mass="10183">MLLENQQIVAIQIKRLVNMKKIECISEEGESIQLHLTTVEKNDPLFWWSLVRIYTAQLWIPIWRQTRTLLETDWLQDETLNSIES</sequence>
<protein>
    <submittedName>
        <fullName evidence="1">Uncharacterized protein</fullName>
    </submittedName>
</protein>
<dbReference type="Proteomes" id="UP000051315">
    <property type="component" value="Unassembled WGS sequence"/>
</dbReference>
<reference evidence="1 2" key="1">
    <citation type="journal article" date="2015" name="Genome Announc.">
        <title>Expanding the biotechnology potential of lactobacilli through comparative genomics of 213 strains and associated genera.</title>
        <authorList>
            <person name="Sun Z."/>
            <person name="Harris H.M."/>
            <person name="McCann A."/>
            <person name="Guo C."/>
            <person name="Argimon S."/>
            <person name="Zhang W."/>
            <person name="Yang X."/>
            <person name="Jeffery I.B."/>
            <person name="Cooney J.C."/>
            <person name="Kagawa T.F."/>
            <person name="Liu W."/>
            <person name="Song Y."/>
            <person name="Salvetti E."/>
            <person name="Wrobel A."/>
            <person name="Rasinkangas P."/>
            <person name="Parkhill J."/>
            <person name="Rea M.C."/>
            <person name="O'Sullivan O."/>
            <person name="Ritari J."/>
            <person name="Douillard F.P."/>
            <person name="Paul Ross R."/>
            <person name="Yang R."/>
            <person name="Briner A.E."/>
            <person name="Felis G.E."/>
            <person name="de Vos W.M."/>
            <person name="Barrangou R."/>
            <person name="Klaenhammer T.R."/>
            <person name="Caufield P.W."/>
            <person name="Cui Y."/>
            <person name="Zhang H."/>
            <person name="O'Toole P.W."/>
        </authorList>
    </citation>
    <scope>NUCLEOTIDE SEQUENCE [LARGE SCALE GENOMIC DNA]</scope>
    <source>
        <strain evidence="1 2">DSM 17758</strain>
    </source>
</reference>